<name>J3LD99_ORYBR</name>
<dbReference type="PANTHER" id="PTHR33704">
    <property type="entry name" value="PROTEIN HEAT INTOLERANT 4-RELATED"/>
    <property type="match status" value="1"/>
</dbReference>
<dbReference type="InterPro" id="IPR039313">
    <property type="entry name" value="HIT4"/>
</dbReference>
<keyword evidence="3" id="KW-1185">Reference proteome</keyword>
<sequence length="216" mass="25548">MVTSSSILICISCRSALRHLKTERVKLFDYCMPYYMPLNPPEDEDDKVVDILYPLEQPIVCEFNWEVDDYEDFADEKVKEEDLPENEKEKFMEFLKEKVRKRKRELKQAKDARKKAIDDMDAKAKEAFENIQFYKFYPAKTQDTPDVSNVKAKYIHRYYRNAHHLMQFASNVAFSISIAKELSYASWKSWHRNFEQLWEVLQGVGVRLFGEEGCGG</sequence>
<keyword evidence="1" id="KW-0175">Coiled coil</keyword>
<evidence type="ECO:0000313" key="3">
    <source>
        <dbReference type="Proteomes" id="UP000006038"/>
    </source>
</evidence>
<dbReference type="STRING" id="4533.J3LD99"/>
<dbReference type="Proteomes" id="UP000006038">
    <property type="component" value="Unassembled WGS sequence"/>
</dbReference>
<organism evidence="2">
    <name type="scientific">Oryza brachyantha</name>
    <name type="common">malo sina</name>
    <dbReference type="NCBI Taxonomy" id="4533"/>
    <lineage>
        <taxon>Eukaryota</taxon>
        <taxon>Viridiplantae</taxon>
        <taxon>Streptophyta</taxon>
        <taxon>Embryophyta</taxon>
        <taxon>Tracheophyta</taxon>
        <taxon>Spermatophyta</taxon>
        <taxon>Magnoliopsida</taxon>
        <taxon>Liliopsida</taxon>
        <taxon>Poales</taxon>
        <taxon>Poaceae</taxon>
        <taxon>BOP clade</taxon>
        <taxon>Oryzoideae</taxon>
        <taxon>Oryzeae</taxon>
        <taxon>Oryzinae</taxon>
        <taxon>Oryza</taxon>
    </lineage>
</organism>
<reference evidence="2" key="1">
    <citation type="submission" date="2013-04" db="UniProtKB">
        <authorList>
            <consortium name="EnsemblPlants"/>
        </authorList>
    </citation>
    <scope>IDENTIFICATION</scope>
</reference>
<dbReference type="Gramene" id="OB02G26160.1">
    <property type="protein sequence ID" value="OB02G26160.1"/>
    <property type="gene ID" value="OB02G26160"/>
</dbReference>
<dbReference type="GO" id="GO:1900034">
    <property type="term" value="P:regulation of cellular response to heat"/>
    <property type="evidence" value="ECO:0007669"/>
    <property type="project" value="InterPro"/>
</dbReference>
<evidence type="ECO:0000313" key="2">
    <source>
        <dbReference type="EnsemblPlants" id="OB02G26160.1"/>
    </source>
</evidence>
<proteinExistence type="predicted"/>
<accession>J3LD99</accession>
<dbReference type="eggNOG" id="ENOG502QZIQ">
    <property type="taxonomic scope" value="Eukaryota"/>
</dbReference>
<feature type="coiled-coil region" evidence="1">
    <location>
        <begin position="92"/>
        <end position="126"/>
    </location>
</feature>
<dbReference type="OMA" id="WNSERAT"/>
<dbReference type="EnsemblPlants" id="OB02G26160.1">
    <property type="protein sequence ID" value="OB02G26160.1"/>
    <property type="gene ID" value="OB02G26160"/>
</dbReference>
<evidence type="ECO:0000256" key="1">
    <source>
        <dbReference type="SAM" id="Coils"/>
    </source>
</evidence>
<protein>
    <submittedName>
        <fullName evidence="2">Uncharacterized protein</fullName>
    </submittedName>
</protein>
<dbReference type="HOGENOM" id="CLU_1279383_0_0_1"/>
<dbReference type="AlphaFoldDB" id="J3LD99"/>
<dbReference type="PANTHER" id="PTHR33704:SF1">
    <property type="entry name" value="PROTEIN HEAT INTOLERANT 4-RELATED"/>
    <property type="match status" value="1"/>
</dbReference>